<dbReference type="Gene3D" id="2.10.109.10">
    <property type="entry name" value="Umud Fragment, subunit A"/>
    <property type="match status" value="1"/>
</dbReference>
<dbReference type="GO" id="GO:0006465">
    <property type="term" value="P:signal peptide processing"/>
    <property type="evidence" value="ECO:0007669"/>
    <property type="project" value="InterPro"/>
</dbReference>
<dbReference type="NCBIfam" id="TIGR02227">
    <property type="entry name" value="sigpep_I_bact"/>
    <property type="match status" value="1"/>
</dbReference>
<proteinExistence type="inferred from homology"/>
<dbReference type="GO" id="GO:0009003">
    <property type="term" value="F:signal peptidase activity"/>
    <property type="evidence" value="ECO:0007669"/>
    <property type="project" value="UniProtKB-EC"/>
</dbReference>
<evidence type="ECO:0000313" key="5">
    <source>
        <dbReference type="EMBL" id="MBL1082243.1"/>
    </source>
</evidence>
<dbReference type="InterPro" id="IPR019533">
    <property type="entry name" value="Peptidase_S26"/>
</dbReference>
<keyword evidence="3 5" id="KW-0378">Hydrolase</keyword>
<keyword evidence="6" id="KW-1185">Reference proteome</keyword>
<feature type="domain" description="Peptidase S26" evidence="4">
    <location>
        <begin position="38"/>
        <end position="174"/>
    </location>
</feature>
<accession>A0A937JP99</accession>
<comment type="catalytic activity">
    <reaction evidence="3">
        <text>Cleavage of hydrophobic, N-terminal signal or leader sequences from secreted and periplasmic proteins.</text>
        <dbReference type="EC" id="3.4.21.89"/>
    </reaction>
</comment>
<dbReference type="RefSeq" id="WP_201833939.1">
    <property type="nucleotide sequence ID" value="NZ_JAERRK010000003.1"/>
</dbReference>
<evidence type="ECO:0000256" key="3">
    <source>
        <dbReference type="RuleBase" id="RU362042"/>
    </source>
</evidence>
<feature type="transmembrane region" description="Helical" evidence="3">
    <location>
        <begin position="183"/>
        <end position="208"/>
    </location>
</feature>
<dbReference type="Pfam" id="PF10502">
    <property type="entry name" value="Peptidase_S26"/>
    <property type="match status" value="1"/>
</dbReference>
<keyword evidence="3" id="KW-0812">Transmembrane</keyword>
<comment type="subcellular location">
    <subcellularLocation>
        <location evidence="1">Cell membrane</location>
        <topology evidence="1">Single-pass type II membrane protein</topology>
    </subcellularLocation>
    <subcellularLocation>
        <location evidence="3">Membrane</location>
        <topology evidence="3">Single-pass type II membrane protein</topology>
    </subcellularLocation>
</comment>
<reference evidence="5" key="1">
    <citation type="submission" date="2021-01" db="EMBL/GenBank/DDBJ databases">
        <title>WGS of actinomycetes isolated from Thailand.</title>
        <authorList>
            <person name="Thawai C."/>
        </authorList>
    </citation>
    <scope>NUCLEOTIDE SEQUENCE</scope>
    <source>
        <strain evidence="5">RCU-197</strain>
    </source>
</reference>
<dbReference type="PRINTS" id="PR00727">
    <property type="entry name" value="LEADERPTASE"/>
</dbReference>
<dbReference type="PANTHER" id="PTHR43390">
    <property type="entry name" value="SIGNAL PEPTIDASE I"/>
    <property type="match status" value="1"/>
</dbReference>
<keyword evidence="3" id="KW-1133">Transmembrane helix</keyword>
<evidence type="ECO:0000259" key="4">
    <source>
        <dbReference type="Pfam" id="PF10502"/>
    </source>
</evidence>
<gene>
    <name evidence="5" type="primary">lepB</name>
    <name evidence="5" type="ORF">JK359_09640</name>
</gene>
<dbReference type="SUPFAM" id="SSF51306">
    <property type="entry name" value="LexA/Signal peptidase"/>
    <property type="match status" value="1"/>
</dbReference>
<dbReference type="PANTHER" id="PTHR43390:SF1">
    <property type="entry name" value="CHLOROPLAST PROCESSING PEPTIDASE"/>
    <property type="match status" value="1"/>
</dbReference>
<protein>
    <recommendedName>
        <fullName evidence="3">Signal peptidase I</fullName>
        <ecNumber evidence="3">3.4.21.89</ecNumber>
    </recommendedName>
</protein>
<comment type="similarity">
    <text evidence="2 3">Belongs to the peptidase S26 family.</text>
</comment>
<evidence type="ECO:0000256" key="2">
    <source>
        <dbReference type="ARBA" id="ARBA00009370"/>
    </source>
</evidence>
<evidence type="ECO:0000313" key="6">
    <source>
        <dbReference type="Proteomes" id="UP000661858"/>
    </source>
</evidence>
<evidence type="ECO:0000256" key="1">
    <source>
        <dbReference type="ARBA" id="ARBA00004401"/>
    </source>
</evidence>
<organism evidence="5 6">
    <name type="scientific">Streptomyces actinomycinicus</name>
    <dbReference type="NCBI Taxonomy" id="1695166"/>
    <lineage>
        <taxon>Bacteria</taxon>
        <taxon>Bacillati</taxon>
        <taxon>Actinomycetota</taxon>
        <taxon>Actinomycetes</taxon>
        <taxon>Kitasatosporales</taxon>
        <taxon>Streptomycetaceae</taxon>
        <taxon>Streptomyces</taxon>
    </lineage>
</organism>
<dbReference type="InterPro" id="IPR036286">
    <property type="entry name" value="LexA/Signal_pep-like_sf"/>
</dbReference>
<dbReference type="GO" id="GO:0004252">
    <property type="term" value="F:serine-type endopeptidase activity"/>
    <property type="evidence" value="ECO:0007669"/>
    <property type="project" value="InterPro"/>
</dbReference>
<dbReference type="AlphaFoldDB" id="A0A937JP99"/>
<dbReference type="EMBL" id="JAERRK010000003">
    <property type="protein sequence ID" value="MBL1082243.1"/>
    <property type="molecule type" value="Genomic_DNA"/>
</dbReference>
<sequence>MARRGRGLGIAALVVGLLGVLLAGGGALYGRSEYGRGTVPSQSMAPTYERGDHIIWQRLDGSEVRRGDVVLFSMPGRYGSSGVVMQRVIGVGGDRVACCTTVGTEQRVTLNGKPVEEPYVFGGDADGMRRPYDVKVPKGRLFLMGDHRADSVDSRVFDEGHGGTVPVDAVQGRVTDDRTGPALLGTALLLGGAMVLTGAGLGIGFLVVRRRKAAVPPAPWPTQPV</sequence>
<dbReference type="GO" id="GO:0005886">
    <property type="term" value="C:plasma membrane"/>
    <property type="evidence" value="ECO:0007669"/>
    <property type="project" value="UniProtKB-SubCell"/>
</dbReference>
<dbReference type="CDD" id="cd06530">
    <property type="entry name" value="S26_SPase_I"/>
    <property type="match status" value="1"/>
</dbReference>
<keyword evidence="3" id="KW-0645">Protease</keyword>
<name>A0A937JP99_9ACTN</name>
<dbReference type="Proteomes" id="UP000661858">
    <property type="component" value="Unassembled WGS sequence"/>
</dbReference>
<dbReference type="EC" id="3.4.21.89" evidence="3"/>
<keyword evidence="3" id="KW-0472">Membrane</keyword>
<dbReference type="InterPro" id="IPR000223">
    <property type="entry name" value="Pept_S26A_signal_pept_1"/>
</dbReference>
<comment type="caution">
    <text evidence="5">The sequence shown here is derived from an EMBL/GenBank/DDBJ whole genome shotgun (WGS) entry which is preliminary data.</text>
</comment>